<keyword evidence="16" id="KW-0675">Receptor</keyword>
<evidence type="ECO:0000256" key="2">
    <source>
        <dbReference type="ARBA" id="ARBA00022448"/>
    </source>
</evidence>
<keyword evidence="2 12" id="KW-0813">Transport</keyword>
<dbReference type="InterPro" id="IPR039426">
    <property type="entry name" value="TonB-dep_rcpt-like"/>
</dbReference>
<comment type="subcellular location">
    <subcellularLocation>
        <location evidence="1 12">Cell outer membrane</location>
        <topology evidence="1 12">Multi-pass membrane protein</topology>
    </subcellularLocation>
</comment>
<evidence type="ECO:0000256" key="7">
    <source>
        <dbReference type="ARBA" id="ARBA00023004"/>
    </source>
</evidence>
<protein>
    <submittedName>
        <fullName evidence="16">TonB-dependent receptor</fullName>
    </submittedName>
</protein>
<dbReference type="Pfam" id="PF07715">
    <property type="entry name" value="Plug"/>
    <property type="match status" value="1"/>
</dbReference>
<keyword evidence="6" id="KW-0732">Signal</keyword>
<dbReference type="SUPFAM" id="SSF56935">
    <property type="entry name" value="Porins"/>
    <property type="match status" value="1"/>
</dbReference>
<dbReference type="Pfam" id="PF00593">
    <property type="entry name" value="TonB_dep_Rec_b-barrel"/>
    <property type="match status" value="1"/>
</dbReference>
<keyword evidence="8" id="KW-0406">Ion transport</keyword>
<dbReference type="InterPro" id="IPR008969">
    <property type="entry name" value="CarboxyPept-like_regulatory"/>
</dbReference>
<organism evidence="16 17">
    <name type="scientific">Flectobacillus longus</name>
    <dbReference type="NCBI Taxonomy" id="2984207"/>
    <lineage>
        <taxon>Bacteria</taxon>
        <taxon>Pseudomonadati</taxon>
        <taxon>Bacteroidota</taxon>
        <taxon>Cytophagia</taxon>
        <taxon>Cytophagales</taxon>
        <taxon>Flectobacillaceae</taxon>
        <taxon>Flectobacillus</taxon>
    </lineage>
</organism>
<evidence type="ECO:0000256" key="12">
    <source>
        <dbReference type="PROSITE-ProRule" id="PRU01360"/>
    </source>
</evidence>
<dbReference type="EMBL" id="JASHID010000016">
    <property type="protein sequence ID" value="MDI9866339.1"/>
    <property type="molecule type" value="Genomic_DNA"/>
</dbReference>
<dbReference type="Gene3D" id="2.170.130.10">
    <property type="entry name" value="TonB-dependent receptor, plug domain"/>
    <property type="match status" value="1"/>
</dbReference>
<evidence type="ECO:0000259" key="15">
    <source>
        <dbReference type="Pfam" id="PF07715"/>
    </source>
</evidence>
<dbReference type="Proteomes" id="UP001236569">
    <property type="component" value="Unassembled WGS sequence"/>
</dbReference>
<dbReference type="Pfam" id="PF13715">
    <property type="entry name" value="CarbopepD_reg_2"/>
    <property type="match status" value="1"/>
</dbReference>
<reference evidence="16 17" key="1">
    <citation type="submission" date="2023-05" db="EMBL/GenBank/DDBJ databases">
        <title>Novel species of genus Flectobacillus isolated from stream in China.</title>
        <authorList>
            <person name="Lu H."/>
        </authorList>
    </citation>
    <scope>NUCLEOTIDE SEQUENCE [LARGE SCALE GENOMIC DNA]</scope>
    <source>
        <strain evidence="16 17">DC10W</strain>
    </source>
</reference>
<name>A0ABT6YRY5_9BACT</name>
<dbReference type="PROSITE" id="PS52016">
    <property type="entry name" value="TONB_DEPENDENT_REC_3"/>
    <property type="match status" value="1"/>
</dbReference>
<sequence length="966" mass="106457">MKRKFYNSSTERVVFQALFLICSIILGGTTATKAQHIIQGKVIDKNKEAIVGASILLKNTPKGTNSSPDGSFRIENLAKGNYKMIVSFVGFLSKEINVSVPLSSNLEVTLYETDKALDEVIVTGVFDQRKRIDASVAISTINTKELRTLAPISAADLLKNIPGVFVNSSVGEVDNQVTVRGTPTVNRVGSDNTSGYFYVSMQEDGLPVSNLTGGGIGPDFYMRADVNLKRVEAVRGGSASITGSDAPGGLFNYVSKEGGSAFEATTILKYGLEGNVNPYFRADVGFGGAINANKDITYYIGGFYRKSDGARYPGFPMNNGGQVRANLVKTFKGGKVKLYAKLLDDRNGTFDFLPYTNFDKPQIASGFKDTDTFVGSGEAQFNYRYFSNGPDVNFNPKNLIHNKEKMIGLQFEKSLENGWRISNNFKYSNKSSQWNMQYVLGVGTTGIDATGLPGMWGNVGANTLFGTPRIGMLSVKNALTGEEYYRSTQTAPGVFSTQLDKLPNNGFIFGMGNALNVNVDEIIDQLEIHKQVGRSNFTLGAYFGRSKVDHESGFAGQYLSTLENRPSPLAVSVTAPNGTVTQVTTPYGYKNNGIFYAHNILTNNRLDVFFGQTSPIGNKFTLDYGFRYNYMQFVGNAEAQSTSQLDFPLLFAGGYDKNPLTEYDNLSLVATTPWSYDRVYKSLSFSSALNYKISDKQAVYVRYSIGQKAPDLSRITQPRTKESSEFLYLEPIKMTQVEVSYKVQTDKFNLFVTPFYSQISNLAESAFANDTIPNTFYNTPPVYSKQRSIGIEFESNVKISTNFNIRGNLTLQDPKSVYKSFWDVGNPGKADDKIIEIKDASIPLTPKVLASITPSYSTERINTSLSWRYVGKSPANSFGAFDMAAYNQLDFTFGYNLTKNINANFNINNVLNTLGVTGWYPPGGFPASTTPENFTKAQRDANPNAVWGARTTQPRAFYLTISYNFN</sequence>
<feature type="domain" description="TonB-dependent receptor plug" evidence="15">
    <location>
        <begin position="132"/>
        <end position="249"/>
    </location>
</feature>
<dbReference type="Gene3D" id="2.60.40.1120">
    <property type="entry name" value="Carboxypeptidase-like, regulatory domain"/>
    <property type="match status" value="1"/>
</dbReference>
<dbReference type="Gene3D" id="2.40.170.20">
    <property type="entry name" value="TonB-dependent receptor, beta-barrel domain"/>
    <property type="match status" value="1"/>
</dbReference>
<feature type="domain" description="TonB-dependent receptor-like beta-barrel" evidence="14">
    <location>
        <begin position="353"/>
        <end position="910"/>
    </location>
</feature>
<dbReference type="InterPro" id="IPR037066">
    <property type="entry name" value="Plug_dom_sf"/>
</dbReference>
<dbReference type="InterPro" id="IPR000531">
    <property type="entry name" value="Beta-barrel_TonB"/>
</dbReference>
<evidence type="ECO:0000256" key="10">
    <source>
        <dbReference type="ARBA" id="ARBA00023136"/>
    </source>
</evidence>
<keyword evidence="3 12" id="KW-1134">Transmembrane beta strand</keyword>
<dbReference type="PANTHER" id="PTHR32552">
    <property type="entry name" value="FERRICHROME IRON RECEPTOR-RELATED"/>
    <property type="match status" value="1"/>
</dbReference>
<dbReference type="PANTHER" id="PTHR32552:SF89">
    <property type="entry name" value="CATECHOLATE SIDEROPHORE RECEPTOR FIU"/>
    <property type="match status" value="1"/>
</dbReference>
<dbReference type="InterPro" id="IPR012910">
    <property type="entry name" value="Plug_dom"/>
</dbReference>
<keyword evidence="4" id="KW-0410">Iron transport</keyword>
<evidence type="ECO:0000256" key="13">
    <source>
        <dbReference type="RuleBase" id="RU003357"/>
    </source>
</evidence>
<evidence type="ECO:0000256" key="9">
    <source>
        <dbReference type="ARBA" id="ARBA00023077"/>
    </source>
</evidence>
<comment type="caution">
    <text evidence="16">The sequence shown here is derived from an EMBL/GenBank/DDBJ whole genome shotgun (WGS) entry which is preliminary data.</text>
</comment>
<keyword evidence="11 12" id="KW-0998">Cell outer membrane</keyword>
<evidence type="ECO:0000256" key="6">
    <source>
        <dbReference type="ARBA" id="ARBA00022729"/>
    </source>
</evidence>
<keyword evidence="5 12" id="KW-0812">Transmembrane</keyword>
<dbReference type="SUPFAM" id="SSF49464">
    <property type="entry name" value="Carboxypeptidase regulatory domain-like"/>
    <property type="match status" value="1"/>
</dbReference>
<keyword evidence="7" id="KW-0408">Iron</keyword>
<keyword evidence="9 13" id="KW-0798">TonB box</keyword>
<evidence type="ECO:0000256" key="8">
    <source>
        <dbReference type="ARBA" id="ARBA00023065"/>
    </source>
</evidence>
<dbReference type="InterPro" id="IPR036942">
    <property type="entry name" value="Beta-barrel_TonB_sf"/>
</dbReference>
<evidence type="ECO:0000313" key="17">
    <source>
        <dbReference type="Proteomes" id="UP001236569"/>
    </source>
</evidence>
<keyword evidence="10 12" id="KW-0472">Membrane</keyword>
<evidence type="ECO:0000256" key="1">
    <source>
        <dbReference type="ARBA" id="ARBA00004571"/>
    </source>
</evidence>
<evidence type="ECO:0000313" key="16">
    <source>
        <dbReference type="EMBL" id="MDI9866339.1"/>
    </source>
</evidence>
<evidence type="ECO:0000259" key="14">
    <source>
        <dbReference type="Pfam" id="PF00593"/>
    </source>
</evidence>
<keyword evidence="17" id="KW-1185">Reference proteome</keyword>
<evidence type="ECO:0000256" key="11">
    <source>
        <dbReference type="ARBA" id="ARBA00023237"/>
    </source>
</evidence>
<gene>
    <name evidence="16" type="ORF">QM480_18510</name>
</gene>
<evidence type="ECO:0000256" key="3">
    <source>
        <dbReference type="ARBA" id="ARBA00022452"/>
    </source>
</evidence>
<dbReference type="RefSeq" id="WP_283371170.1">
    <property type="nucleotide sequence ID" value="NZ_JASHID010000016.1"/>
</dbReference>
<evidence type="ECO:0000256" key="4">
    <source>
        <dbReference type="ARBA" id="ARBA00022496"/>
    </source>
</evidence>
<evidence type="ECO:0000256" key="5">
    <source>
        <dbReference type="ARBA" id="ARBA00022692"/>
    </source>
</evidence>
<comment type="similarity">
    <text evidence="12 13">Belongs to the TonB-dependent receptor family.</text>
</comment>
<accession>A0ABT6YRY5</accession>
<proteinExistence type="inferred from homology"/>